<dbReference type="EMBL" id="VFOM01000003">
    <property type="protein sequence ID" value="TQL44934.1"/>
    <property type="molecule type" value="Genomic_DNA"/>
</dbReference>
<feature type="binding site" evidence="3">
    <location>
        <position position="90"/>
    </location>
    <ligand>
        <name>Zn(2+)</name>
        <dbReference type="ChEBI" id="CHEBI:29105"/>
        <label>1</label>
    </ligand>
</feature>
<feature type="binding site" evidence="3">
    <location>
        <position position="136"/>
    </location>
    <ligand>
        <name>Zn(2+)</name>
        <dbReference type="ChEBI" id="CHEBI:29105"/>
        <label>2</label>
    </ligand>
</feature>
<dbReference type="Gene3D" id="3.40.630.10">
    <property type="entry name" value="Zn peptidases"/>
    <property type="match status" value="1"/>
</dbReference>
<keyword evidence="2 4" id="KW-0378">Hydrolase</keyword>
<feature type="binding site" evidence="3">
    <location>
        <position position="201"/>
    </location>
    <ligand>
        <name>Zn(2+)</name>
        <dbReference type="ChEBI" id="CHEBI:29105"/>
        <label>1</label>
    </ligand>
</feature>
<dbReference type="InterPro" id="IPR010158">
    <property type="entry name" value="Amidase_Cbmase"/>
</dbReference>
<feature type="binding site" evidence="3">
    <location>
        <position position="101"/>
    </location>
    <ligand>
        <name>Zn(2+)</name>
        <dbReference type="ChEBI" id="CHEBI:29105"/>
        <label>1</label>
    </ligand>
</feature>
<comment type="similarity">
    <text evidence="1">Belongs to the peptidase M20 family.</text>
</comment>
<dbReference type="SUPFAM" id="SSF55031">
    <property type="entry name" value="Bacterial exopeptidase dimerisation domain"/>
    <property type="match status" value="1"/>
</dbReference>
<dbReference type="PIRSF" id="PIRSF001235">
    <property type="entry name" value="Amidase_carbamoylase"/>
    <property type="match status" value="1"/>
</dbReference>
<dbReference type="PANTHER" id="PTHR32494:SF5">
    <property type="entry name" value="ALLANTOATE AMIDOHYDROLASE"/>
    <property type="match status" value="1"/>
</dbReference>
<dbReference type="GO" id="GO:0046872">
    <property type="term" value="F:metal ion binding"/>
    <property type="evidence" value="ECO:0007669"/>
    <property type="project" value="UniProtKB-KW"/>
</dbReference>
<dbReference type="NCBIfam" id="TIGR01879">
    <property type="entry name" value="hydantase"/>
    <property type="match status" value="1"/>
</dbReference>
<dbReference type="NCBIfam" id="NF006771">
    <property type="entry name" value="PRK09290.1-5"/>
    <property type="match status" value="1"/>
</dbReference>
<gene>
    <name evidence="4" type="ORF">FB562_2341</name>
</gene>
<keyword evidence="3" id="KW-0479">Metal-binding</keyword>
<evidence type="ECO:0000256" key="1">
    <source>
        <dbReference type="ARBA" id="ARBA00006153"/>
    </source>
</evidence>
<dbReference type="PANTHER" id="PTHR32494">
    <property type="entry name" value="ALLANTOATE DEIMINASE-RELATED"/>
    <property type="match status" value="1"/>
</dbReference>
<organism evidence="4 5">
    <name type="scientific">Homoserinimonas aerilata</name>
    <dbReference type="NCBI Taxonomy" id="1162970"/>
    <lineage>
        <taxon>Bacteria</taxon>
        <taxon>Bacillati</taxon>
        <taxon>Actinomycetota</taxon>
        <taxon>Actinomycetes</taxon>
        <taxon>Micrococcales</taxon>
        <taxon>Microbacteriaceae</taxon>
        <taxon>Homoserinimonas</taxon>
    </lineage>
</organism>
<comment type="cofactor">
    <cofactor evidence="3">
        <name>Zn(2+)</name>
        <dbReference type="ChEBI" id="CHEBI:29105"/>
    </cofactor>
    <text evidence="3">Binds 2 Zn(2+) ions per subunit.</text>
</comment>
<comment type="caution">
    <text evidence="4">The sequence shown here is derived from an EMBL/GenBank/DDBJ whole genome shotgun (WGS) entry which is preliminary data.</text>
</comment>
<dbReference type="Gene3D" id="3.30.70.360">
    <property type="match status" value="1"/>
</dbReference>
<evidence type="ECO:0000313" key="4">
    <source>
        <dbReference type="EMBL" id="TQL44934.1"/>
    </source>
</evidence>
<protein>
    <submittedName>
        <fullName evidence="4">Allantoate deiminase/N-carbamoyl-L-amino-acid hydrolase</fullName>
    </submittedName>
</protein>
<dbReference type="CDD" id="cd03884">
    <property type="entry name" value="M20_bAS"/>
    <property type="match status" value="1"/>
</dbReference>
<evidence type="ECO:0000256" key="3">
    <source>
        <dbReference type="PIRSR" id="PIRSR001235-1"/>
    </source>
</evidence>
<sequence length="423" mass="45042">MQHPLENATASLVTTSRLSHWIDTFASLSEAGRGVTRLAYSPLERRSHAVFGEYMASLGLTVETDAAGNTIAELASTTGEREAAIGTGSHLDSVPEGGRFDGIAGVVAGMEVARIAVEQQLPRRRPWRFVAFASEEGARFGQACNGSRMIAGLTTSADLDGFHDKDGVSMAAAMKSVGLAPDAVETARWRSEDWFAFVEVHIEQGGVLESKNLSVGVVDVISGSTRLEVTVLGQASHTGGTPMHLRRDALVTAAECVLACQTIATDPEHHGTRVTVGRLDVHPGSITTIPGRVVFTVDVRDVDSDRQRLTAEDLVARFEQIARSRRTQLTVALIGDTSPVVLPSWVAEHIAAGAAEEGLSYRMLPSGASHDSQQINRVVPTGMVFVPSRDGLSHVPEEFTEASELADGTAVLLQAMKRLDAAS</sequence>
<dbReference type="RefSeq" id="WP_141881465.1">
    <property type="nucleotide sequence ID" value="NZ_VFOM01000003.1"/>
</dbReference>
<feature type="binding site" evidence="3">
    <location>
        <position position="394"/>
    </location>
    <ligand>
        <name>Zn(2+)</name>
        <dbReference type="ChEBI" id="CHEBI:29105"/>
        <label>2</label>
    </ligand>
</feature>
<dbReference type="GO" id="GO:0016813">
    <property type="term" value="F:hydrolase activity, acting on carbon-nitrogen (but not peptide) bonds, in linear amidines"/>
    <property type="evidence" value="ECO:0007669"/>
    <property type="project" value="InterPro"/>
</dbReference>
<feature type="binding site" evidence="3">
    <location>
        <position position="101"/>
    </location>
    <ligand>
        <name>Zn(2+)</name>
        <dbReference type="ChEBI" id="CHEBI:29105"/>
        <label>2</label>
    </ligand>
</feature>
<dbReference type="InterPro" id="IPR002933">
    <property type="entry name" value="Peptidase_M20"/>
</dbReference>
<keyword evidence="5" id="KW-1185">Reference proteome</keyword>
<reference evidence="4 5" key="1">
    <citation type="submission" date="2019-06" db="EMBL/GenBank/DDBJ databases">
        <title>Sequencing the genomes of 1000 actinobacteria strains.</title>
        <authorList>
            <person name="Klenk H.-P."/>
        </authorList>
    </citation>
    <scope>NUCLEOTIDE SEQUENCE [LARGE SCALE GENOMIC DNA]</scope>
    <source>
        <strain evidence="4 5">DSM 26477</strain>
    </source>
</reference>
<dbReference type="AlphaFoldDB" id="A0A542YAE2"/>
<accession>A0A542YAE2</accession>
<proteinExistence type="inferred from homology"/>
<evidence type="ECO:0000256" key="2">
    <source>
        <dbReference type="ARBA" id="ARBA00022801"/>
    </source>
</evidence>
<dbReference type="Pfam" id="PF01546">
    <property type="entry name" value="Peptidase_M20"/>
    <property type="match status" value="1"/>
</dbReference>
<dbReference type="Proteomes" id="UP000317998">
    <property type="component" value="Unassembled WGS sequence"/>
</dbReference>
<dbReference type="SUPFAM" id="SSF53187">
    <property type="entry name" value="Zn-dependent exopeptidases"/>
    <property type="match status" value="1"/>
</dbReference>
<evidence type="ECO:0000313" key="5">
    <source>
        <dbReference type="Proteomes" id="UP000317998"/>
    </source>
</evidence>
<dbReference type="InterPro" id="IPR036264">
    <property type="entry name" value="Bact_exopeptidase_dim_dom"/>
</dbReference>
<keyword evidence="3" id="KW-0862">Zinc</keyword>
<dbReference type="OrthoDB" id="9808195at2"/>
<name>A0A542YAE2_9MICO</name>